<organism evidence="2 3">
    <name type="scientific">Actinocorallia aurantiaca</name>
    <dbReference type="NCBI Taxonomy" id="46204"/>
    <lineage>
        <taxon>Bacteria</taxon>
        <taxon>Bacillati</taxon>
        <taxon>Actinomycetota</taxon>
        <taxon>Actinomycetes</taxon>
        <taxon>Streptosporangiales</taxon>
        <taxon>Thermomonosporaceae</taxon>
        <taxon>Actinocorallia</taxon>
    </lineage>
</organism>
<dbReference type="Gene3D" id="1.10.510.10">
    <property type="entry name" value="Transferase(Phosphotransferase) domain 1"/>
    <property type="match status" value="1"/>
</dbReference>
<keyword evidence="1 2" id="KW-0418">Kinase</keyword>
<evidence type="ECO:0000313" key="3">
    <source>
        <dbReference type="Proteomes" id="UP001501842"/>
    </source>
</evidence>
<dbReference type="SUPFAM" id="SSF56112">
    <property type="entry name" value="Protein kinase-like (PK-like)"/>
    <property type="match status" value="1"/>
</dbReference>
<keyword evidence="3" id="KW-1185">Reference proteome</keyword>
<dbReference type="EMBL" id="BAAATZ010000003">
    <property type="protein sequence ID" value="GAA2720281.1"/>
    <property type="molecule type" value="Genomic_DNA"/>
</dbReference>
<name>A0ABN3TWW5_9ACTN</name>
<dbReference type="PIRSF" id="PIRSF006221">
    <property type="entry name" value="Ketosamine-3-kinase"/>
    <property type="match status" value="1"/>
</dbReference>
<dbReference type="InterPro" id="IPR016477">
    <property type="entry name" value="Fructo-/Ketosamine-3-kinase"/>
</dbReference>
<sequence>MRLLGLRAVRSRDLGRSHSWTLHRVTLEDGREVFVKKGGDFAAEAKGLRWLGDPAVEVLQVGEGMLVLPWLPPESATVPMAEETGRALAGVHRRGAPRFGADWTGDIAGLPLDNSPADDPAGGWREWYAERRVLPYARTARDRGVLGTSDIREVEAALNRAEQPEEPPSRIHGDLWGGNVLYSGGRGRLIDPAAHGGHRETDLAMLALFGAPHLAALLRAYDEVAPLAEGWRDRVPLHQLHPLLVHCVLYGRSYRDGVLAAARSV</sequence>
<protein>
    <submittedName>
        <fullName evidence="2">Fructosamine kinase family protein</fullName>
    </submittedName>
</protein>
<dbReference type="PANTHER" id="PTHR12149">
    <property type="entry name" value="FRUCTOSAMINE 3 KINASE-RELATED PROTEIN"/>
    <property type="match status" value="1"/>
</dbReference>
<dbReference type="RefSeq" id="WP_344448736.1">
    <property type="nucleotide sequence ID" value="NZ_BAAATZ010000003.1"/>
</dbReference>
<reference evidence="2 3" key="1">
    <citation type="journal article" date="2019" name="Int. J. Syst. Evol. Microbiol.">
        <title>The Global Catalogue of Microorganisms (GCM) 10K type strain sequencing project: providing services to taxonomists for standard genome sequencing and annotation.</title>
        <authorList>
            <consortium name="The Broad Institute Genomics Platform"/>
            <consortium name="The Broad Institute Genome Sequencing Center for Infectious Disease"/>
            <person name="Wu L."/>
            <person name="Ma J."/>
        </authorList>
    </citation>
    <scope>NUCLEOTIDE SEQUENCE [LARGE SCALE GENOMIC DNA]</scope>
    <source>
        <strain evidence="2 3">JCM 8201</strain>
    </source>
</reference>
<dbReference type="Pfam" id="PF03881">
    <property type="entry name" value="Fructosamin_kin"/>
    <property type="match status" value="1"/>
</dbReference>
<gene>
    <name evidence="2" type="ORF">GCM10010439_07860</name>
</gene>
<proteinExistence type="inferred from homology"/>
<dbReference type="Proteomes" id="UP001501842">
    <property type="component" value="Unassembled WGS sequence"/>
</dbReference>
<dbReference type="Gene3D" id="3.30.200.20">
    <property type="entry name" value="Phosphorylase Kinase, domain 1"/>
    <property type="match status" value="1"/>
</dbReference>
<comment type="caution">
    <text evidence="2">The sequence shown here is derived from an EMBL/GenBank/DDBJ whole genome shotgun (WGS) entry which is preliminary data.</text>
</comment>
<accession>A0ABN3TWW5</accession>
<dbReference type="GO" id="GO:0016301">
    <property type="term" value="F:kinase activity"/>
    <property type="evidence" value="ECO:0007669"/>
    <property type="project" value="UniProtKB-KW"/>
</dbReference>
<dbReference type="Gene3D" id="1.20.1270.240">
    <property type="match status" value="1"/>
</dbReference>
<dbReference type="InterPro" id="IPR011009">
    <property type="entry name" value="Kinase-like_dom_sf"/>
</dbReference>
<keyword evidence="1" id="KW-0808">Transferase</keyword>
<comment type="similarity">
    <text evidence="1">Belongs to the fructosamine kinase family.</text>
</comment>
<evidence type="ECO:0000313" key="2">
    <source>
        <dbReference type="EMBL" id="GAA2720281.1"/>
    </source>
</evidence>
<evidence type="ECO:0000256" key="1">
    <source>
        <dbReference type="PIRNR" id="PIRNR006221"/>
    </source>
</evidence>
<dbReference type="PANTHER" id="PTHR12149:SF8">
    <property type="entry name" value="PROTEIN-RIBULOSAMINE 3-KINASE"/>
    <property type="match status" value="1"/>
</dbReference>